<proteinExistence type="predicted"/>
<dbReference type="STRING" id="35608.A0A2U1LBG6"/>
<dbReference type="AlphaFoldDB" id="A0A2U1LBG6"/>
<dbReference type="Proteomes" id="UP000245207">
    <property type="component" value="Unassembled WGS sequence"/>
</dbReference>
<accession>A0A2U1LBG6</accession>
<dbReference type="OrthoDB" id="10565184at2759"/>
<keyword evidence="1" id="KW-0808">Transferase</keyword>
<organism evidence="1 2">
    <name type="scientific">Artemisia annua</name>
    <name type="common">Sweet wormwood</name>
    <dbReference type="NCBI Taxonomy" id="35608"/>
    <lineage>
        <taxon>Eukaryota</taxon>
        <taxon>Viridiplantae</taxon>
        <taxon>Streptophyta</taxon>
        <taxon>Embryophyta</taxon>
        <taxon>Tracheophyta</taxon>
        <taxon>Spermatophyta</taxon>
        <taxon>Magnoliopsida</taxon>
        <taxon>eudicotyledons</taxon>
        <taxon>Gunneridae</taxon>
        <taxon>Pentapetalae</taxon>
        <taxon>asterids</taxon>
        <taxon>campanulids</taxon>
        <taxon>Asterales</taxon>
        <taxon>Asteraceae</taxon>
        <taxon>Asteroideae</taxon>
        <taxon>Anthemideae</taxon>
        <taxon>Artemisiinae</taxon>
        <taxon>Artemisia</taxon>
    </lineage>
</organism>
<dbReference type="GO" id="GO:0004366">
    <property type="term" value="F:glycerol-3-phosphate O-acyltransferase activity"/>
    <property type="evidence" value="ECO:0007669"/>
    <property type="project" value="InterPro"/>
</dbReference>
<protein>
    <submittedName>
        <fullName evidence="1">Glycerol-3-phosphate O-acyltransferase, chloroplast</fullName>
    </submittedName>
</protein>
<dbReference type="Gene3D" id="3.40.1130.10">
    <property type="entry name" value="Glycerol-3-phosphate (1)-acyltransferase"/>
    <property type="match status" value="1"/>
</dbReference>
<dbReference type="PANTHER" id="PTHR35695">
    <property type="entry name" value="GLYCEROL-3-PHOSPHATE ACYLTRANSFERASE, CHLOROPLASTIC"/>
    <property type="match status" value="1"/>
</dbReference>
<comment type="caution">
    <text evidence="1">The sequence shown here is derived from an EMBL/GenBank/DDBJ whole genome shotgun (WGS) entry which is preliminary data.</text>
</comment>
<evidence type="ECO:0000313" key="1">
    <source>
        <dbReference type="EMBL" id="PWA46340.1"/>
    </source>
</evidence>
<keyword evidence="1" id="KW-0012">Acyltransferase</keyword>
<name>A0A2U1LBG6_ARTAN</name>
<sequence>MSLALDCILSNVKDPFEFLLYHEAIREPFNYYMFVQNYIRPVINFRESFVGNIFLFYQMEEQLKKGWLSSGGMAPAAAVEVGTDDSMMVDKLPKQINDMKIIDDMVEKG</sequence>
<dbReference type="GO" id="GO:0006655">
    <property type="term" value="P:phosphatidylglycerol biosynthetic process"/>
    <property type="evidence" value="ECO:0007669"/>
    <property type="project" value="TreeGrafter"/>
</dbReference>
<dbReference type="GO" id="GO:0009570">
    <property type="term" value="C:chloroplast stroma"/>
    <property type="evidence" value="ECO:0007669"/>
    <property type="project" value="TreeGrafter"/>
</dbReference>
<dbReference type="PANTHER" id="PTHR35695:SF1">
    <property type="entry name" value="GLYCEROL-3-PHOSPHATE ACYLTRANSFERASE, CHLOROPLASTIC"/>
    <property type="match status" value="1"/>
</dbReference>
<dbReference type="InterPro" id="IPR016222">
    <property type="entry name" value="G3P_O-acylTrfase_chlp"/>
</dbReference>
<dbReference type="SUPFAM" id="SSF69593">
    <property type="entry name" value="Glycerol-3-phosphate (1)-acyltransferase"/>
    <property type="match status" value="1"/>
</dbReference>
<keyword evidence="2" id="KW-1185">Reference proteome</keyword>
<reference evidence="1 2" key="1">
    <citation type="journal article" date="2018" name="Mol. Plant">
        <title>The genome of Artemisia annua provides insight into the evolution of Asteraceae family and artemisinin biosynthesis.</title>
        <authorList>
            <person name="Shen Q."/>
            <person name="Zhang L."/>
            <person name="Liao Z."/>
            <person name="Wang S."/>
            <person name="Yan T."/>
            <person name="Shi P."/>
            <person name="Liu M."/>
            <person name="Fu X."/>
            <person name="Pan Q."/>
            <person name="Wang Y."/>
            <person name="Lv Z."/>
            <person name="Lu X."/>
            <person name="Zhang F."/>
            <person name="Jiang W."/>
            <person name="Ma Y."/>
            <person name="Chen M."/>
            <person name="Hao X."/>
            <person name="Li L."/>
            <person name="Tang Y."/>
            <person name="Lv G."/>
            <person name="Zhou Y."/>
            <person name="Sun X."/>
            <person name="Brodelius P.E."/>
            <person name="Rose J.K.C."/>
            <person name="Tang K."/>
        </authorList>
    </citation>
    <scope>NUCLEOTIDE SEQUENCE [LARGE SCALE GENOMIC DNA]</scope>
    <source>
        <strain evidence="2">cv. Huhao1</strain>
        <tissue evidence="1">Leaf</tissue>
    </source>
</reference>
<evidence type="ECO:0000313" key="2">
    <source>
        <dbReference type="Proteomes" id="UP000245207"/>
    </source>
</evidence>
<dbReference type="EMBL" id="PKPP01010333">
    <property type="protein sequence ID" value="PWA46340.1"/>
    <property type="molecule type" value="Genomic_DNA"/>
</dbReference>
<gene>
    <name evidence="1" type="ORF">CTI12_AA509520</name>
</gene>